<dbReference type="InterPro" id="IPR001444">
    <property type="entry name" value="Flag_bb_rod_N"/>
</dbReference>
<dbReference type="PANTHER" id="PTHR30435">
    <property type="entry name" value="FLAGELLAR PROTEIN"/>
    <property type="match status" value="1"/>
</dbReference>
<evidence type="ECO:0000259" key="6">
    <source>
        <dbReference type="Pfam" id="PF00460"/>
    </source>
</evidence>
<dbReference type="Pfam" id="PF22692">
    <property type="entry name" value="LlgE_F_G_D1"/>
    <property type="match status" value="1"/>
</dbReference>
<dbReference type="Pfam" id="PF07559">
    <property type="entry name" value="FlgE_D2"/>
    <property type="match status" value="2"/>
</dbReference>
<accession>A0A6L6PTD5</accession>
<feature type="domain" description="Flagellar basal-body/hook protein C-terminal" evidence="7">
    <location>
        <begin position="475"/>
        <end position="519"/>
    </location>
</feature>
<dbReference type="InterPro" id="IPR019776">
    <property type="entry name" value="Flagellar_basal_body_rod_CS"/>
</dbReference>
<keyword evidence="10" id="KW-0969">Cilium</keyword>
<dbReference type="RefSeq" id="WP_155436909.1">
    <property type="nucleotide sequence ID" value="NZ_WNLA01000001.1"/>
</dbReference>
<dbReference type="AlphaFoldDB" id="A0A6L6PTD5"/>
<dbReference type="SUPFAM" id="SSF117143">
    <property type="entry name" value="Flagellar hook protein flgE"/>
    <property type="match status" value="1"/>
</dbReference>
<evidence type="ECO:0000256" key="2">
    <source>
        <dbReference type="ARBA" id="ARBA00009677"/>
    </source>
</evidence>
<reference evidence="10 11" key="1">
    <citation type="submission" date="2019-11" db="EMBL/GenBank/DDBJ databases">
        <title>Type strains purchased from KCTC, JCM and DSMZ.</title>
        <authorList>
            <person name="Lu H."/>
        </authorList>
    </citation>
    <scope>NUCLEOTIDE SEQUENCE [LARGE SCALE GENOMIC DNA]</scope>
    <source>
        <strain evidence="10 11">KCTC 42409</strain>
    </source>
</reference>
<dbReference type="OrthoDB" id="8578401at2"/>
<evidence type="ECO:0000313" key="10">
    <source>
        <dbReference type="EMBL" id="MTW00476.1"/>
    </source>
</evidence>
<dbReference type="InterPro" id="IPR037925">
    <property type="entry name" value="FlgE/F/G-like"/>
</dbReference>
<dbReference type="InterPro" id="IPR020013">
    <property type="entry name" value="Flagellar_FlgE/F/G"/>
</dbReference>
<comment type="similarity">
    <text evidence="2 5">Belongs to the flagella basal body rod proteins family.</text>
</comment>
<feature type="domain" description="Flagellar hook protein FlgE/F/G-like D1" evidence="9">
    <location>
        <begin position="83"/>
        <end position="144"/>
    </location>
</feature>
<evidence type="ECO:0000256" key="4">
    <source>
        <dbReference type="ARBA" id="ARBA00023143"/>
    </source>
</evidence>
<feature type="domain" description="Flagellar hook protein FlgE D2" evidence="8">
    <location>
        <begin position="327"/>
        <end position="401"/>
    </location>
</feature>
<dbReference type="Pfam" id="PF06429">
    <property type="entry name" value="Flg_bbr_C"/>
    <property type="match status" value="1"/>
</dbReference>
<evidence type="ECO:0000256" key="1">
    <source>
        <dbReference type="ARBA" id="ARBA00004117"/>
    </source>
</evidence>
<keyword evidence="4 5" id="KW-0975">Bacterial flagellum</keyword>
<dbReference type="GO" id="GO:0009424">
    <property type="term" value="C:bacterial-type flagellum hook"/>
    <property type="evidence" value="ECO:0007669"/>
    <property type="project" value="TreeGrafter"/>
</dbReference>
<sequence>MFQQGLSGLNAAAKTLDVIGNNIANSATVGFKQSQAQFADLYANSLNGVSGNNAGIGVSVSRLAQQFTQGNIETTNNPLDISINGGGFFRLTTPTGAVQYSRNGQFLLDKNGFITNAQGNFLSGYQSNKDGVILQGAPEPIKIDSSDLVPVATTKANFELNLDSRSIVPAKVPFDALDPQTYNKQTVLDVFDSLGNPHVLSTYYVKTAANTWDVYIGSDGRERSSALVAASVNNDAGVIAARAAYQAALQTGDAPTIAQANLDFAAAAGGVMLNAMTVDVPAQLGVTPTQTQIDTLTAAFNGATNVGAIVGTNPDEIMRKLGDAVSMPGKKVSTLIFDEQGALNTTAMTNLDPTNTLPFSITLPIFPDTGSVEPLAIQTNFVGTTQYGISTSEKASTQDGYSSGHLERFAAGADGVILGQYSNGKSRPLGQIVLANFTSVDGLTPLGNNAWVESSASGAPQIGAPNTGTLGSLRSSSVESSNVDLTAELVNMITAQRVYQANAQTIKTQDQVLQTLVNLR</sequence>
<evidence type="ECO:0000256" key="3">
    <source>
        <dbReference type="ARBA" id="ARBA00019015"/>
    </source>
</evidence>
<keyword evidence="10" id="KW-0966">Cell projection</keyword>
<dbReference type="PANTHER" id="PTHR30435:SF1">
    <property type="entry name" value="FLAGELLAR HOOK PROTEIN FLGE"/>
    <property type="match status" value="1"/>
</dbReference>
<dbReference type="NCBIfam" id="TIGR03506">
    <property type="entry name" value="FlgEFG_subfam"/>
    <property type="match status" value="1"/>
</dbReference>
<keyword evidence="10" id="KW-0282">Flagellum</keyword>
<name>A0A6L6PTD5_9BURK</name>
<evidence type="ECO:0000259" key="7">
    <source>
        <dbReference type="Pfam" id="PF06429"/>
    </source>
</evidence>
<dbReference type="EMBL" id="WNLA01000001">
    <property type="protein sequence ID" value="MTW00476.1"/>
    <property type="molecule type" value="Genomic_DNA"/>
</dbReference>
<dbReference type="GO" id="GO:0005829">
    <property type="term" value="C:cytosol"/>
    <property type="evidence" value="ECO:0007669"/>
    <property type="project" value="TreeGrafter"/>
</dbReference>
<dbReference type="Proteomes" id="UP000484015">
    <property type="component" value="Unassembled WGS sequence"/>
</dbReference>
<evidence type="ECO:0000259" key="8">
    <source>
        <dbReference type="Pfam" id="PF07559"/>
    </source>
</evidence>
<dbReference type="InterPro" id="IPR010930">
    <property type="entry name" value="Flg_bb/hook_C_dom"/>
</dbReference>
<evidence type="ECO:0000313" key="11">
    <source>
        <dbReference type="Proteomes" id="UP000484015"/>
    </source>
</evidence>
<dbReference type="GO" id="GO:0071978">
    <property type="term" value="P:bacterial-type flagellum-dependent swarming motility"/>
    <property type="evidence" value="ECO:0007669"/>
    <property type="project" value="TreeGrafter"/>
</dbReference>
<dbReference type="Gene3D" id="2.60.98.20">
    <property type="entry name" value="Flagellar hook protein FlgE"/>
    <property type="match status" value="1"/>
</dbReference>
<protein>
    <recommendedName>
        <fullName evidence="3 5">Flagellar hook protein FlgE</fullName>
    </recommendedName>
</protein>
<proteinExistence type="inferred from homology"/>
<comment type="function">
    <text evidence="5">A flexible structure which links the flagellar filament to the drive apparatus in the basal body.</text>
</comment>
<gene>
    <name evidence="10" type="ORF">GM668_00085</name>
</gene>
<comment type="caution">
    <text evidence="10">The sequence shown here is derived from an EMBL/GenBank/DDBJ whole genome shotgun (WGS) entry which is preliminary data.</text>
</comment>
<organism evidence="10 11">
    <name type="scientific">Pseudoduganella ginsengisoli</name>
    <dbReference type="NCBI Taxonomy" id="1462440"/>
    <lineage>
        <taxon>Bacteria</taxon>
        <taxon>Pseudomonadati</taxon>
        <taxon>Pseudomonadota</taxon>
        <taxon>Betaproteobacteria</taxon>
        <taxon>Burkholderiales</taxon>
        <taxon>Oxalobacteraceae</taxon>
        <taxon>Telluria group</taxon>
        <taxon>Pseudoduganella</taxon>
    </lineage>
</organism>
<comment type="subcellular location">
    <subcellularLocation>
        <location evidence="1 5">Bacterial flagellum basal body</location>
    </subcellularLocation>
</comment>
<dbReference type="InterPro" id="IPR053967">
    <property type="entry name" value="LlgE_F_G-like_D1"/>
</dbReference>
<feature type="domain" description="Flagellar basal body rod protein N-terminal" evidence="6">
    <location>
        <begin position="5"/>
        <end position="32"/>
    </location>
</feature>
<feature type="domain" description="Flagellar hook protein FlgE D2" evidence="8">
    <location>
        <begin position="161"/>
        <end position="306"/>
    </location>
</feature>
<dbReference type="InterPro" id="IPR037058">
    <property type="entry name" value="Falgellar_hook_FlgE_sf"/>
</dbReference>
<keyword evidence="11" id="KW-1185">Reference proteome</keyword>
<dbReference type="InterPro" id="IPR011491">
    <property type="entry name" value="FlgE_D2"/>
</dbReference>
<dbReference type="GO" id="GO:0009425">
    <property type="term" value="C:bacterial-type flagellum basal body"/>
    <property type="evidence" value="ECO:0007669"/>
    <property type="project" value="UniProtKB-SubCell"/>
</dbReference>
<evidence type="ECO:0000259" key="9">
    <source>
        <dbReference type="Pfam" id="PF22692"/>
    </source>
</evidence>
<dbReference type="PROSITE" id="PS00588">
    <property type="entry name" value="FLAGELLA_BB_ROD"/>
    <property type="match status" value="1"/>
</dbReference>
<evidence type="ECO:0000256" key="5">
    <source>
        <dbReference type="RuleBase" id="RU362116"/>
    </source>
</evidence>
<dbReference type="Pfam" id="PF00460">
    <property type="entry name" value="Flg_bb_rod"/>
    <property type="match status" value="1"/>
</dbReference>